<evidence type="ECO:0000313" key="2">
    <source>
        <dbReference type="EMBL" id="BCB84749.1"/>
    </source>
</evidence>
<reference evidence="2 3" key="2">
    <citation type="submission" date="2020-03" db="EMBL/GenBank/DDBJ databases">
        <authorList>
            <person name="Ichikawa N."/>
            <person name="Kimura A."/>
            <person name="Kitahashi Y."/>
            <person name="Uohara A."/>
        </authorList>
    </citation>
    <scope>NUCLEOTIDE SEQUENCE [LARGE SCALE GENOMIC DNA]</scope>
    <source>
        <strain evidence="2 3">NBRC 105367</strain>
    </source>
</reference>
<dbReference type="KEGG" id="psuu:Psuf_020620"/>
<evidence type="ECO:0008006" key="4">
    <source>
        <dbReference type="Google" id="ProtNLM"/>
    </source>
</evidence>
<dbReference type="EMBL" id="AP022871">
    <property type="protein sequence ID" value="BCB84749.1"/>
    <property type="molecule type" value="Genomic_DNA"/>
</dbReference>
<accession>A0A6F8YFF7</accession>
<evidence type="ECO:0000256" key="1">
    <source>
        <dbReference type="SAM" id="MobiDB-lite"/>
    </source>
</evidence>
<proteinExistence type="predicted"/>
<dbReference type="AlphaFoldDB" id="A0A6F8YFF7"/>
<reference evidence="2 3" key="1">
    <citation type="submission" date="2020-03" db="EMBL/GenBank/DDBJ databases">
        <title>Whole genome shotgun sequence of Phytohabitans suffuscus NBRC 105367.</title>
        <authorList>
            <person name="Komaki H."/>
            <person name="Tamura T."/>
        </authorList>
    </citation>
    <scope>NUCLEOTIDE SEQUENCE [LARGE SCALE GENOMIC DNA]</scope>
    <source>
        <strain evidence="2 3">NBRC 105367</strain>
    </source>
</reference>
<protein>
    <recommendedName>
        <fullName evidence="4">Secreted protein</fullName>
    </recommendedName>
</protein>
<name>A0A6F8YFF7_9ACTN</name>
<evidence type="ECO:0000313" key="3">
    <source>
        <dbReference type="Proteomes" id="UP000503011"/>
    </source>
</evidence>
<sequence>MAGYALGLAAVFAAALGAGKVVGGPEPVPPAAAHDGGGHADGDGDGGHDSVAPGVPGGLQVAQDGYRLAPVSGGLPVGEAAPFRFRIVGPDGSPVTHYTPTHEKELHLIAVRRDLTGFQHVHPTMAADGTWSVPLAADAPGQYRIFTDFRPAARAEALTLGVDVPARGDYRPAPLPAPERTATVDGYTVALTGDLVPGTASKLTLRVSRDGRPVTDLQPYLAAYGHLVALRDGDLAYLHVHPDGEPGDGRTAPGPDITFYAEVPSAGAYRLFLDFQHAGKVRTAAFTAVAGDAELPPAPPAAGHDGDGHSHD</sequence>
<organism evidence="2 3">
    <name type="scientific">Phytohabitans suffuscus</name>
    <dbReference type="NCBI Taxonomy" id="624315"/>
    <lineage>
        <taxon>Bacteria</taxon>
        <taxon>Bacillati</taxon>
        <taxon>Actinomycetota</taxon>
        <taxon>Actinomycetes</taxon>
        <taxon>Micromonosporales</taxon>
        <taxon>Micromonosporaceae</taxon>
    </lineage>
</organism>
<gene>
    <name evidence="2" type="ORF">Psuf_020620</name>
</gene>
<feature type="compositionally biased region" description="Basic and acidic residues" evidence="1">
    <location>
        <begin position="36"/>
        <end position="48"/>
    </location>
</feature>
<dbReference type="Proteomes" id="UP000503011">
    <property type="component" value="Chromosome"/>
</dbReference>
<feature type="region of interest" description="Disordered" evidence="1">
    <location>
        <begin position="26"/>
        <end position="56"/>
    </location>
</feature>
<keyword evidence="3" id="KW-1185">Reference proteome</keyword>